<dbReference type="GO" id="GO:0003676">
    <property type="term" value="F:nucleic acid binding"/>
    <property type="evidence" value="ECO:0007669"/>
    <property type="project" value="InterPro"/>
</dbReference>
<evidence type="ECO:0000256" key="1">
    <source>
        <dbReference type="SAM" id="MobiDB-lite"/>
    </source>
</evidence>
<accession>A0A6P6X5Q8</accession>
<evidence type="ECO:0000313" key="4">
    <source>
        <dbReference type="RefSeq" id="XP_027122266.1"/>
    </source>
</evidence>
<dbReference type="SMART" id="SM00355">
    <property type="entry name" value="ZnF_C2H2"/>
    <property type="match status" value="2"/>
</dbReference>
<dbReference type="RefSeq" id="XP_027122266.1">
    <property type="nucleotide sequence ID" value="XM_027266465.1"/>
</dbReference>
<dbReference type="PROSITE" id="PS00028">
    <property type="entry name" value="ZINC_FINGER_C2H2_1"/>
    <property type="match status" value="1"/>
</dbReference>
<evidence type="ECO:0000313" key="5">
    <source>
        <dbReference type="RefSeq" id="XP_071901175.1"/>
    </source>
</evidence>
<dbReference type="GO" id="GO:0008270">
    <property type="term" value="F:zinc ion binding"/>
    <property type="evidence" value="ECO:0007669"/>
    <property type="project" value="UniProtKB-KW"/>
</dbReference>
<gene>
    <name evidence="4 5 6" type="primary">LOC113739233</name>
</gene>
<reference evidence="3" key="1">
    <citation type="journal article" date="2025" name="Foods">
        <title>Unveiling the Microbial Signatures of Arabica Coffee Cherries: Insights into Ripeness Specific Diversity, Functional Traits, and Implications for Quality and Safety.</title>
        <authorList>
            <consortium name="RefSeq"/>
            <person name="Tenea G.N."/>
            <person name="Cifuentes V."/>
            <person name="Reyes P."/>
            <person name="Cevallos-Vallejos M."/>
        </authorList>
    </citation>
    <scope>NUCLEOTIDE SEQUENCE [LARGE SCALE GENOMIC DNA]</scope>
</reference>
<dbReference type="InterPro" id="IPR013087">
    <property type="entry name" value="Znf_C2H2_type"/>
</dbReference>
<dbReference type="Pfam" id="PF12874">
    <property type="entry name" value="zf-met"/>
    <property type="match status" value="2"/>
</dbReference>
<dbReference type="RefSeq" id="XP_071901175.1">
    <property type="nucleotide sequence ID" value="XM_072045074.1"/>
</dbReference>
<dbReference type="AlphaFoldDB" id="A0A6P6X5Q8"/>
<organism evidence="3 4">
    <name type="scientific">Coffea arabica</name>
    <name type="common">Arabian coffee</name>
    <dbReference type="NCBI Taxonomy" id="13443"/>
    <lineage>
        <taxon>Eukaryota</taxon>
        <taxon>Viridiplantae</taxon>
        <taxon>Streptophyta</taxon>
        <taxon>Embryophyta</taxon>
        <taxon>Tracheophyta</taxon>
        <taxon>Spermatophyta</taxon>
        <taxon>Magnoliopsida</taxon>
        <taxon>eudicotyledons</taxon>
        <taxon>Gunneridae</taxon>
        <taxon>Pentapetalae</taxon>
        <taxon>asterids</taxon>
        <taxon>lamiids</taxon>
        <taxon>Gentianales</taxon>
        <taxon>Rubiaceae</taxon>
        <taxon>Ixoroideae</taxon>
        <taxon>Gardenieae complex</taxon>
        <taxon>Bertiereae - Coffeeae clade</taxon>
        <taxon>Coffeeae</taxon>
        <taxon>Coffea</taxon>
    </lineage>
</organism>
<feature type="compositionally biased region" description="Polar residues" evidence="1">
    <location>
        <begin position="52"/>
        <end position="83"/>
    </location>
</feature>
<dbReference type="GeneID" id="113739233"/>
<proteinExistence type="predicted"/>
<name>A0A6P6X5Q8_COFAR</name>
<dbReference type="RefSeq" id="XP_071901176.1">
    <property type="nucleotide sequence ID" value="XM_072045075.1"/>
</dbReference>
<dbReference type="InterPro" id="IPR003604">
    <property type="entry name" value="Matrin/U1-like-C_Znf_C2H2"/>
</dbReference>
<feature type="domain" description="C2H2-type" evidence="2">
    <location>
        <begin position="196"/>
        <end position="218"/>
    </location>
</feature>
<dbReference type="Proteomes" id="UP001652660">
    <property type="component" value="Chromosome 4c"/>
</dbReference>
<evidence type="ECO:0000313" key="6">
    <source>
        <dbReference type="RefSeq" id="XP_071901176.1"/>
    </source>
</evidence>
<dbReference type="SUPFAM" id="SSF57667">
    <property type="entry name" value="beta-beta-alpha zinc fingers"/>
    <property type="match status" value="3"/>
</dbReference>
<dbReference type="PANTHER" id="PTHR47487">
    <property type="entry name" value="OS06G0651300 PROTEIN-RELATED"/>
    <property type="match status" value="1"/>
</dbReference>
<protein>
    <submittedName>
        <fullName evidence="4">Zinc finger protein 346-like</fullName>
    </submittedName>
</protein>
<feature type="region of interest" description="Disordered" evidence="1">
    <location>
        <begin position="52"/>
        <end position="94"/>
    </location>
</feature>
<evidence type="ECO:0000259" key="2">
    <source>
        <dbReference type="PROSITE" id="PS00028"/>
    </source>
</evidence>
<dbReference type="OrthoDB" id="434647at2759"/>
<dbReference type="InterPro" id="IPR036236">
    <property type="entry name" value="Znf_C2H2_sf"/>
</dbReference>
<reference evidence="4" key="2">
    <citation type="submission" date="2025-04" db="UniProtKB">
        <authorList>
            <consortium name="RefSeq"/>
        </authorList>
    </citation>
    <scope>IDENTIFICATION</scope>
    <source>
        <tissue evidence="4 5">Leaves</tissue>
    </source>
</reference>
<sequence>MAEERKENIMSVELAIQRELAYREKIASFLSGKEKEELLPLKVPCSTTFTSPYPSPMQNVGQSSISTSASRNQSSYRGKSPTLSPGPGHGKADQQCNISNRSDIFCKICKVSCSSPSNYKQHIRGEKHRAMMHSPKLNKNAAVGPSKNQQPRCNLCQIVCMDKTSLQLQLNGQKHKAKLRMNELGRKGEISQQFWCEMCQVPCNNEETFQLHLKGKNHVARKYALEEEKKAI</sequence>
<dbReference type="SMART" id="SM00451">
    <property type="entry name" value="ZnF_U1"/>
    <property type="match status" value="3"/>
</dbReference>
<keyword evidence="3" id="KW-1185">Reference proteome</keyword>
<dbReference type="PANTHER" id="PTHR47487:SF18">
    <property type="entry name" value="EXPRESSED PROTEIN"/>
    <property type="match status" value="1"/>
</dbReference>
<evidence type="ECO:0000313" key="3">
    <source>
        <dbReference type="Proteomes" id="UP001652660"/>
    </source>
</evidence>
<dbReference type="Gene3D" id="3.30.160.60">
    <property type="entry name" value="Classic Zinc Finger"/>
    <property type="match status" value="3"/>
</dbReference>